<feature type="region of interest" description="Disordered" evidence="7">
    <location>
        <begin position="168"/>
        <end position="188"/>
    </location>
</feature>
<dbReference type="InterPro" id="IPR050560">
    <property type="entry name" value="MYB_TF"/>
</dbReference>
<dbReference type="GO" id="GO:0005634">
    <property type="term" value="C:nucleus"/>
    <property type="evidence" value="ECO:0007669"/>
    <property type="project" value="UniProtKB-SubCell"/>
</dbReference>
<comment type="subcellular location">
    <subcellularLocation>
        <location evidence="1">Nucleus</location>
    </subcellularLocation>
</comment>
<evidence type="ECO:0000256" key="3">
    <source>
        <dbReference type="ARBA" id="ARBA00023015"/>
    </source>
</evidence>
<keyword evidence="6" id="KW-0539">Nucleus</keyword>
<protein>
    <submittedName>
        <fullName evidence="10">R2R3-MYB transcription factor 33</fullName>
    </submittedName>
</protein>
<sequence length="351" mass="37699">MASLKSGEEVDRIKGPWSPEEDAALQRYVQQYGPRNWSLISKAIPGRSGKSCRLRWCNQLSPRVEHRPFTPQEDAAIIRAHSLHGNKWATIARMLSGRTDNAIKNHWNSTLRRRCSTHAGCALVIREDKDNEDDRKRCLEEYDNDSEGGSSWEARKLKKLSIGGATREAFPCSSPSSGSDRSGASSDGGAHIYRPVARFVAASNRSGDLNEAVDPPTCLSLSLPGTGLTASNSKPPSPSTPASLRGSAAPPGYIKAEEAMELMSSAINTALTQTLLPILSPRSHAGAAASANSAGFLAIMQEMVAKEVHSYMAALKQPCLNSNSFSANAPSNFAAASSSMNFLRTGISRLE</sequence>
<feature type="domain" description="HTH myb-type" evidence="9">
    <location>
        <begin position="66"/>
        <end position="115"/>
    </location>
</feature>
<dbReference type="GO" id="GO:0000981">
    <property type="term" value="F:DNA-binding transcription factor activity, RNA polymerase II-specific"/>
    <property type="evidence" value="ECO:0007669"/>
    <property type="project" value="TreeGrafter"/>
</dbReference>
<dbReference type="CDD" id="cd00167">
    <property type="entry name" value="SANT"/>
    <property type="match status" value="2"/>
</dbReference>
<dbReference type="EMBL" id="MN906708">
    <property type="protein sequence ID" value="QHG11461.1"/>
    <property type="molecule type" value="mRNA"/>
</dbReference>
<dbReference type="GO" id="GO:0000978">
    <property type="term" value="F:RNA polymerase II cis-regulatory region sequence-specific DNA binding"/>
    <property type="evidence" value="ECO:0007669"/>
    <property type="project" value="TreeGrafter"/>
</dbReference>
<dbReference type="InterPro" id="IPR017930">
    <property type="entry name" value="Myb_dom"/>
</dbReference>
<dbReference type="PROSITE" id="PS51294">
    <property type="entry name" value="HTH_MYB"/>
    <property type="match status" value="2"/>
</dbReference>
<evidence type="ECO:0000259" key="8">
    <source>
        <dbReference type="PROSITE" id="PS50090"/>
    </source>
</evidence>
<dbReference type="PANTHER" id="PTHR45614:SF82">
    <property type="entry name" value="OS01G0977300 PROTEIN"/>
    <property type="match status" value="1"/>
</dbReference>
<evidence type="ECO:0000256" key="4">
    <source>
        <dbReference type="ARBA" id="ARBA00023125"/>
    </source>
</evidence>
<evidence type="ECO:0000256" key="1">
    <source>
        <dbReference type="ARBA" id="ARBA00004123"/>
    </source>
</evidence>
<dbReference type="PROSITE" id="PS50090">
    <property type="entry name" value="MYB_LIKE"/>
    <property type="match status" value="2"/>
</dbReference>
<accession>A0A6B9QQW9</accession>
<dbReference type="SMART" id="SM00717">
    <property type="entry name" value="SANT"/>
    <property type="match status" value="2"/>
</dbReference>
<feature type="region of interest" description="Disordered" evidence="7">
    <location>
        <begin position="224"/>
        <end position="249"/>
    </location>
</feature>
<reference evidence="10" key="1">
    <citation type="journal article" date="2020" name="PeerJ">
        <title>The R2R3-MYB transcription factor family in Taxus chinensis: Identification, characterization, expression profiling and posttranscriptional regulation analysis.</title>
        <authorList>
            <person name="Hu X."/>
            <person name="Zhang L."/>
            <person name="Shao F."/>
            <person name="Qiu D."/>
            <person name="Wilson I.W."/>
        </authorList>
    </citation>
    <scope>NUCLEOTIDE SEQUENCE</scope>
</reference>
<feature type="compositionally biased region" description="Low complexity" evidence="7">
    <location>
        <begin position="173"/>
        <end position="188"/>
    </location>
</feature>
<keyword evidence="4" id="KW-0238">DNA-binding</keyword>
<evidence type="ECO:0000313" key="10">
    <source>
        <dbReference type="EMBL" id="QHG11461.1"/>
    </source>
</evidence>
<evidence type="ECO:0000256" key="7">
    <source>
        <dbReference type="SAM" id="MobiDB-lite"/>
    </source>
</evidence>
<organism evidence="10">
    <name type="scientific">Taxus chinensis</name>
    <name type="common">Chinese yew</name>
    <name type="synonym">Taxus wallichiana var. chinensis</name>
    <dbReference type="NCBI Taxonomy" id="29808"/>
    <lineage>
        <taxon>Eukaryota</taxon>
        <taxon>Viridiplantae</taxon>
        <taxon>Streptophyta</taxon>
        <taxon>Embryophyta</taxon>
        <taxon>Tracheophyta</taxon>
        <taxon>Spermatophyta</taxon>
        <taxon>Pinopsida</taxon>
        <taxon>Pinidae</taxon>
        <taxon>Conifers II</taxon>
        <taxon>Cupressales</taxon>
        <taxon>Taxaceae</taxon>
        <taxon>Taxus</taxon>
    </lineage>
</organism>
<evidence type="ECO:0000259" key="9">
    <source>
        <dbReference type="PROSITE" id="PS51294"/>
    </source>
</evidence>
<feature type="domain" description="HTH myb-type" evidence="9">
    <location>
        <begin position="9"/>
        <end position="64"/>
    </location>
</feature>
<proteinExistence type="evidence at transcript level"/>
<feature type="domain" description="Myb-like" evidence="8">
    <location>
        <begin position="9"/>
        <end position="60"/>
    </location>
</feature>
<dbReference type="InterPro" id="IPR001005">
    <property type="entry name" value="SANT/Myb"/>
</dbReference>
<evidence type="ECO:0000256" key="5">
    <source>
        <dbReference type="ARBA" id="ARBA00023163"/>
    </source>
</evidence>
<name>A0A6B9QQW9_TAXCH</name>
<dbReference type="Gene3D" id="1.10.10.60">
    <property type="entry name" value="Homeodomain-like"/>
    <property type="match status" value="2"/>
</dbReference>
<dbReference type="InterPro" id="IPR009057">
    <property type="entry name" value="Homeodomain-like_sf"/>
</dbReference>
<dbReference type="AlphaFoldDB" id="A0A6B9QQW9"/>
<keyword evidence="2" id="KW-0677">Repeat</keyword>
<evidence type="ECO:0000256" key="6">
    <source>
        <dbReference type="ARBA" id="ARBA00023242"/>
    </source>
</evidence>
<dbReference type="SUPFAM" id="SSF46689">
    <property type="entry name" value="Homeodomain-like"/>
    <property type="match status" value="1"/>
</dbReference>
<keyword evidence="5" id="KW-0804">Transcription</keyword>
<dbReference type="FunFam" id="1.10.10.60:FF:000060">
    <property type="entry name" value="MYB transcription factor"/>
    <property type="match status" value="1"/>
</dbReference>
<evidence type="ECO:0000256" key="2">
    <source>
        <dbReference type="ARBA" id="ARBA00022737"/>
    </source>
</evidence>
<keyword evidence="3" id="KW-0805">Transcription regulation</keyword>
<dbReference type="PANTHER" id="PTHR45614">
    <property type="entry name" value="MYB PROTEIN-RELATED"/>
    <property type="match status" value="1"/>
</dbReference>
<feature type="domain" description="Myb-like" evidence="8">
    <location>
        <begin position="61"/>
        <end position="111"/>
    </location>
</feature>
<dbReference type="Pfam" id="PF00249">
    <property type="entry name" value="Myb_DNA-binding"/>
    <property type="match status" value="2"/>
</dbReference>